<reference evidence="1 2" key="1">
    <citation type="submission" date="2019-05" db="EMBL/GenBank/DDBJ databases">
        <authorList>
            <consortium name="Pathogen Informatics"/>
        </authorList>
    </citation>
    <scope>NUCLEOTIDE SEQUENCE [LARGE SCALE GENOMIC DNA]</scope>
    <source>
        <strain evidence="1 2">NCTC11062</strain>
    </source>
</reference>
<dbReference type="InterPro" id="IPR021352">
    <property type="entry name" value="DUF2971"/>
</dbReference>
<name>A0A4U9YPY2_STRAP</name>
<dbReference type="Pfam" id="PF11185">
    <property type="entry name" value="DUF2971"/>
    <property type="match status" value="1"/>
</dbReference>
<organism evidence="1 2">
    <name type="scientific">Streptococcus anginosus</name>
    <dbReference type="NCBI Taxonomy" id="1328"/>
    <lineage>
        <taxon>Bacteria</taxon>
        <taxon>Bacillati</taxon>
        <taxon>Bacillota</taxon>
        <taxon>Bacilli</taxon>
        <taxon>Lactobacillales</taxon>
        <taxon>Streptococcaceae</taxon>
        <taxon>Streptococcus</taxon>
        <taxon>Streptococcus anginosus group</taxon>
    </lineage>
</organism>
<gene>
    <name evidence="1" type="ORF">NCTC11062_00732</name>
</gene>
<sequence>MFYINWDTTSYHNNVEKSQKAPNTFVFYQDNWDDHGYNLTYTVCYYDQNLNEVLLGNYRIYNPNIESQVNEFEKKWISVQIYNDMSNGNFYNLDSERSLININSNYYSLAHDISFYQNLCILGSSYYEEFLKVFRDLTVIDLPKEIKENEGVKKALLRNDSVTNIKLNNKLKELEKRLNVGNFTDYIFTSIDNNQEELKRKIEETISDLVRETPYSYNLLNNLVYNYANKNFNDQDLKVYDFLSSLFGSSIYFNLKTGLDSCVDENLRIILNNVNTIKKTLSYNSDDKNFIHYTSLNTLNFLLPSKNGKDKSSPRLRLSNARQMNDPNEGYTFLELIGVKKEELPVTDYETSSFYFASMSQIGDGQNLEDSLPMWKQYGDDAKGVNLTYHAKYIQDLVDDGIEIYRVCYKVSEEEDVKKAINNIKDEFNKIRNRDDAEKQQTFFSALRLIDNIRYLFKEEDYSYENEYRIIKSYEGKEHEIFPFKNANSAIPGLYVYLDKELKYSKIKLGPKCEDIDFIAPYIKYVDSGIEVTQSKIPYR</sequence>
<dbReference type="EMBL" id="CABEID010000001">
    <property type="protein sequence ID" value="VTS29073.1"/>
    <property type="molecule type" value="Genomic_DNA"/>
</dbReference>
<dbReference type="AlphaFoldDB" id="A0A4U9YPY2"/>
<accession>A0A4U9YPY2</accession>
<evidence type="ECO:0000313" key="2">
    <source>
        <dbReference type="Proteomes" id="UP000403538"/>
    </source>
</evidence>
<protein>
    <submittedName>
        <fullName evidence="1">Protein of uncharacterized function (DUF2971)</fullName>
    </submittedName>
</protein>
<proteinExistence type="predicted"/>
<dbReference type="Proteomes" id="UP000403538">
    <property type="component" value="Unassembled WGS sequence"/>
</dbReference>
<evidence type="ECO:0000313" key="1">
    <source>
        <dbReference type="EMBL" id="VTS29073.1"/>
    </source>
</evidence>